<organism evidence="1 2">
    <name type="scientific">Calocera cornea HHB12733</name>
    <dbReference type="NCBI Taxonomy" id="1353952"/>
    <lineage>
        <taxon>Eukaryota</taxon>
        <taxon>Fungi</taxon>
        <taxon>Dikarya</taxon>
        <taxon>Basidiomycota</taxon>
        <taxon>Agaricomycotina</taxon>
        <taxon>Dacrymycetes</taxon>
        <taxon>Dacrymycetales</taxon>
        <taxon>Dacrymycetaceae</taxon>
        <taxon>Calocera</taxon>
    </lineage>
</organism>
<accession>A0A165ERL2</accession>
<dbReference type="EMBL" id="KV423996">
    <property type="protein sequence ID" value="KZT55392.1"/>
    <property type="molecule type" value="Genomic_DNA"/>
</dbReference>
<dbReference type="InParanoid" id="A0A165ERL2"/>
<reference evidence="1 2" key="1">
    <citation type="journal article" date="2016" name="Mol. Biol. Evol.">
        <title>Comparative Genomics of Early-Diverging Mushroom-Forming Fungi Provides Insights into the Origins of Lignocellulose Decay Capabilities.</title>
        <authorList>
            <person name="Nagy L.G."/>
            <person name="Riley R."/>
            <person name="Tritt A."/>
            <person name="Adam C."/>
            <person name="Daum C."/>
            <person name="Floudas D."/>
            <person name="Sun H."/>
            <person name="Yadav J.S."/>
            <person name="Pangilinan J."/>
            <person name="Larsson K.H."/>
            <person name="Matsuura K."/>
            <person name="Barry K."/>
            <person name="Labutti K."/>
            <person name="Kuo R."/>
            <person name="Ohm R.A."/>
            <person name="Bhattacharya S.S."/>
            <person name="Shirouzu T."/>
            <person name="Yoshinaga Y."/>
            <person name="Martin F.M."/>
            <person name="Grigoriev I.V."/>
            <person name="Hibbett D.S."/>
        </authorList>
    </citation>
    <scope>NUCLEOTIDE SEQUENCE [LARGE SCALE GENOMIC DNA]</scope>
    <source>
        <strain evidence="1 2">HHB12733</strain>
    </source>
</reference>
<dbReference type="Proteomes" id="UP000076842">
    <property type="component" value="Unassembled WGS sequence"/>
</dbReference>
<dbReference type="AlphaFoldDB" id="A0A165ERL2"/>
<sequence>MAAVNPTSLDEYLARFPSQMAAWEVIRQIPEISIGPDIDHTTAQLAVRSLTIIADIFPVANMERPTLRPEWRIYLHPLEDVKFTVELVPIINPQYPWVVSFRATKKNPDFRPRPDSVELRTLDLVSIEPAKSPHGRYPTLGDIIRMLLSKGMHRFPKQSEPYHDNFPWCDHFISALAEDGWMDEHVPYFPGLLKESIASYFKVDIFQEDI</sequence>
<evidence type="ECO:0000313" key="1">
    <source>
        <dbReference type="EMBL" id="KZT55392.1"/>
    </source>
</evidence>
<dbReference type="OrthoDB" id="10605869at2759"/>
<name>A0A165ERL2_9BASI</name>
<gene>
    <name evidence="1" type="ORF">CALCODRAFT_510175</name>
</gene>
<protein>
    <submittedName>
        <fullName evidence="1">Uncharacterized protein</fullName>
    </submittedName>
</protein>
<proteinExistence type="predicted"/>
<evidence type="ECO:0000313" key="2">
    <source>
        <dbReference type="Proteomes" id="UP000076842"/>
    </source>
</evidence>
<keyword evidence="2" id="KW-1185">Reference proteome</keyword>